<proteinExistence type="predicted"/>
<dbReference type="InterPro" id="IPR008767">
    <property type="entry name" value="Phage_SPP1_head-tail_adaptor"/>
</dbReference>
<dbReference type="EMBL" id="VWXC01000001">
    <property type="protein sequence ID" value="NIG17283.1"/>
    <property type="molecule type" value="Genomic_DNA"/>
</dbReference>
<dbReference type="Pfam" id="PF05521">
    <property type="entry name" value="Phage_HCP"/>
    <property type="match status" value="1"/>
</dbReference>
<evidence type="ECO:0000313" key="2">
    <source>
        <dbReference type="Proteomes" id="UP001515780"/>
    </source>
</evidence>
<keyword evidence="2" id="KW-1185">Reference proteome</keyword>
<dbReference type="RefSeq" id="WP_166718879.1">
    <property type="nucleotide sequence ID" value="NZ_VWXC01000001.1"/>
</dbReference>
<dbReference type="Gene3D" id="2.40.10.270">
    <property type="entry name" value="Bacteriophage SPP1 head-tail adaptor protein"/>
    <property type="match status" value="1"/>
</dbReference>
<accession>A0ABX0RLD7</accession>
<comment type="caution">
    <text evidence="1">The sequence shown here is derived from an EMBL/GenBank/DDBJ whole genome shotgun (WGS) entry which is preliminary data.</text>
</comment>
<dbReference type="NCBIfam" id="TIGR01563">
    <property type="entry name" value="gp16_SPP1"/>
    <property type="match status" value="1"/>
</dbReference>
<organism evidence="1 2">
    <name type="scientific">Candidatus Pantoea communis</name>
    <dbReference type="NCBI Taxonomy" id="2608354"/>
    <lineage>
        <taxon>Bacteria</taxon>
        <taxon>Pseudomonadati</taxon>
        <taxon>Pseudomonadota</taxon>
        <taxon>Gammaproteobacteria</taxon>
        <taxon>Enterobacterales</taxon>
        <taxon>Erwiniaceae</taxon>
        <taxon>Pantoea</taxon>
    </lineage>
</organism>
<gene>
    <name evidence="1" type="ORF">F3J37_01150</name>
</gene>
<evidence type="ECO:0000313" key="1">
    <source>
        <dbReference type="EMBL" id="NIG17283.1"/>
    </source>
</evidence>
<dbReference type="InterPro" id="IPR038666">
    <property type="entry name" value="SSP1_head-tail_sf"/>
</dbReference>
<protein>
    <submittedName>
        <fullName evidence="1">Phage head closure protein</fullName>
    </submittedName>
</protein>
<dbReference type="Proteomes" id="UP001515780">
    <property type="component" value="Unassembled WGS sequence"/>
</dbReference>
<name>A0ABX0RLD7_9GAMM</name>
<sequence length="110" mass="12489">MFARILKHRLELQQPQEVQDPVTGDITLAWTTIAYVWGEVAPLSGREFIAAQAVQTEISVRITIRYRSDITNDWRILFRNQIYNIAAVLPDLLSGLDYITLPCTEGLNDG</sequence>
<reference evidence="1 2" key="1">
    <citation type="journal article" date="2019" name="bioRxiv">
        <title>Bacteria contribute to plant secondary compound degradation in a generalist herbivore system.</title>
        <authorList>
            <person name="Francoeur C.B."/>
            <person name="Khadempour L."/>
            <person name="Moreira-Soto R.D."/>
            <person name="Gotting K."/>
            <person name="Book A.J."/>
            <person name="Pinto-Tomas A.A."/>
            <person name="Keefover-Ring K."/>
            <person name="Currie C.R."/>
        </authorList>
    </citation>
    <scope>NUCLEOTIDE SEQUENCE [LARGE SCALE GENOMIC DNA]</scope>
    <source>
        <strain evidence="1">Al-1710</strain>
    </source>
</reference>